<evidence type="ECO:0000256" key="8">
    <source>
        <dbReference type="SAM" id="MobiDB-lite"/>
    </source>
</evidence>
<feature type="domain" description="C2H2-type" evidence="9">
    <location>
        <begin position="1145"/>
        <end position="1172"/>
    </location>
</feature>
<dbReference type="PROSITE" id="PS50157">
    <property type="entry name" value="ZINC_FINGER_C2H2_2"/>
    <property type="match status" value="3"/>
</dbReference>
<reference evidence="10 11" key="1">
    <citation type="journal article" date="2021" name="Elife">
        <title>Chloroplast acquisition without the gene transfer in kleptoplastic sea slugs, Plakobranchus ocellatus.</title>
        <authorList>
            <person name="Maeda T."/>
            <person name="Takahashi S."/>
            <person name="Yoshida T."/>
            <person name="Shimamura S."/>
            <person name="Takaki Y."/>
            <person name="Nagai Y."/>
            <person name="Toyoda A."/>
            <person name="Suzuki Y."/>
            <person name="Arimoto A."/>
            <person name="Ishii H."/>
            <person name="Satoh N."/>
            <person name="Nishiyama T."/>
            <person name="Hasebe M."/>
            <person name="Maruyama T."/>
            <person name="Minagawa J."/>
            <person name="Obokata J."/>
            <person name="Shigenobu S."/>
        </authorList>
    </citation>
    <scope>NUCLEOTIDE SEQUENCE [LARGE SCALE GENOMIC DNA]</scope>
</reference>
<keyword evidence="11" id="KW-1185">Reference proteome</keyword>
<keyword evidence="4 7" id="KW-0863">Zinc-finger</keyword>
<dbReference type="FunFam" id="3.30.160.60:FF:000125">
    <property type="entry name" value="Putative zinc finger protein 143"/>
    <property type="match status" value="1"/>
</dbReference>
<feature type="region of interest" description="Disordered" evidence="8">
    <location>
        <begin position="747"/>
        <end position="777"/>
    </location>
</feature>
<feature type="compositionally biased region" description="Polar residues" evidence="8">
    <location>
        <begin position="1115"/>
        <end position="1137"/>
    </location>
</feature>
<evidence type="ECO:0000256" key="3">
    <source>
        <dbReference type="ARBA" id="ARBA00022737"/>
    </source>
</evidence>
<protein>
    <submittedName>
        <fullName evidence="10">Transcriptional repressor scratch 1</fullName>
    </submittedName>
</protein>
<feature type="domain" description="C2H2-type" evidence="9">
    <location>
        <begin position="1173"/>
        <end position="1202"/>
    </location>
</feature>
<evidence type="ECO:0000313" key="11">
    <source>
        <dbReference type="Proteomes" id="UP000762676"/>
    </source>
</evidence>
<sequence length="1233" mass="136996">MPKSFIYSVRNYGSRKTSNDYGSQEISGVKTKMVTRSLFKPGQDTYECLSPWHHGITKRHSYSIREKKPSGGAKSYHHLSLVTRFYLGLRMTQMRASLVSKTRWTGDQSEVMLKTPCKTAIGVEGRSDHKSVLTAGDVSNHPRPDVTFTWGGHEKMPDKPIARCSLPGNMDSERVNVLDQDMRVWLSDKTGNLAGLKEGKDNKDEKKALSQYCLTEPQSTLYSRDEELRKDLMFRSKEKTQPSCHSGVESKPAVAIGKHDRSSPPHNKEYNAKEMDLGVSLQKHKFEYPTDKMAVVSHSNKRISGIGPVNGISTVIGLTTTQSSQSHSCDTDNFFQDDPMTKTRTPIASIKSIQDNSELFTLKTDNTAHARENGLNFDMPRYYSRAGPDNMTRAVTAANLGKGTRAANIGIEVLGGNHHRPIEDVSFHYMDKTSPKKIKNNIKGIPSVNHAPTGKNLMPVTNITLRPQTVSSSTIESVMQRSDMYGGKNKAALSNFPRKIEKSNVTTDSLQEKLNSSLTSGNFVLLRKEPSVSNQFNVYSPYSCGTDESSLNKNQLRVATLGGNIPVFLTACDSLNQDKVSGKVKQLSQSPTIGFPRTERRQDISSLMRKCGDKFSNKEVPKRQVLIEQAQQSLCSQRLYVDDEKEDLFPPLKYQKEHQLNSGLCKSEQEDNSAFKHPTNSGSSSMGLSLFQRHVIDPVLDKNPLFQHSNKINNILTQNADGHKRQKVHPSLFNPVQASAGGAPVFLSPSTSFSKPSTAPSTSRGRHSLPGSCGDEASPLYMPDDAHFYEHSTAHTSINNTVTQQIPQVFLQQHTHRKGESILQRPDEIEYVSVPHSPRSNACNPSISTTPSTSTVTLSFNMPNQIEPSSTLILLKEQQEFATPAFDLLSSVARSPAASCPKVFRIEGVPAQSVSHETNFNTLASYYSTSHQTQVSTHDIQLKAISDPIVYASSETFGKDCVTYKDHGYDMLSSKRPKRPKRGLHESAKNDWPLGPNACNPTYNTDFETMNYLYRENLSAQSCSDKYDAMRSFVATSPGINGIMQNWNVFDASHKLVKNSQNISDESTKPTQISVNFEPVNFVDNTALLSYRADTPARELSTSDGGISSIRLQGIPTTTSATSTSKNHGNNTKGTTSTKAARVDNMCPICCRLFTRSWLLKGHMRTHTGERPYQCSYPTCQKAFADRSNLRSHMLTHTAAPKSFPCRRCGRTFSQKRYLHKHAMEVCKVNLDS</sequence>
<comment type="subcellular location">
    <subcellularLocation>
        <location evidence="1">Nucleus</location>
    </subcellularLocation>
</comment>
<dbReference type="InterPro" id="IPR036236">
    <property type="entry name" value="Znf_C2H2_sf"/>
</dbReference>
<feature type="region of interest" description="Disordered" evidence="8">
    <location>
        <begin position="1100"/>
        <end position="1137"/>
    </location>
</feature>
<dbReference type="SMART" id="SM00355">
    <property type="entry name" value="ZnF_C2H2"/>
    <property type="match status" value="3"/>
</dbReference>
<dbReference type="Pfam" id="PF00096">
    <property type="entry name" value="zf-C2H2"/>
    <property type="match status" value="1"/>
</dbReference>
<dbReference type="Proteomes" id="UP000762676">
    <property type="component" value="Unassembled WGS sequence"/>
</dbReference>
<dbReference type="EMBL" id="BMAT01008340">
    <property type="protein sequence ID" value="GFR82599.1"/>
    <property type="molecule type" value="Genomic_DNA"/>
</dbReference>
<proteinExistence type="predicted"/>
<keyword evidence="5" id="KW-0862">Zinc</keyword>
<dbReference type="SUPFAM" id="SSF57667">
    <property type="entry name" value="beta-beta-alpha zinc fingers"/>
    <property type="match status" value="1"/>
</dbReference>
<dbReference type="PROSITE" id="PS00028">
    <property type="entry name" value="ZINC_FINGER_C2H2_1"/>
    <property type="match status" value="2"/>
</dbReference>
<dbReference type="GO" id="GO:0010468">
    <property type="term" value="P:regulation of gene expression"/>
    <property type="evidence" value="ECO:0007669"/>
    <property type="project" value="TreeGrafter"/>
</dbReference>
<evidence type="ECO:0000256" key="7">
    <source>
        <dbReference type="PROSITE-ProRule" id="PRU00042"/>
    </source>
</evidence>
<gene>
    <name evidence="10" type="ORF">ElyMa_004102200</name>
</gene>
<keyword evidence="6" id="KW-0539">Nucleus</keyword>
<evidence type="ECO:0000256" key="4">
    <source>
        <dbReference type="ARBA" id="ARBA00022771"/>
    </source>
</evidence>
<dbReference type="AlphaFoldDB" id="A0AAV4GBB6"/>
<feature type="compositionally biased region" description="Polar residues" evidence="8">
    <location>
        <begin position="748"/>
        <end position="763"/>
    </location>
</feature>
<dbReference type="InterPro" id="IPR050331">
    <property type="entry name" value="Zinc_finger"/>
</dbReference>
<dbReference type="GO" id="GO:0008270">
    <property type="term" value="F:zinc ion binding"/>
    <property type="evidence" value="ECO:0007669"/>
    <property type="project" value="UniProtKB-KW"/>
</dbReference>
<evidence type="ECO:0000313" key="10">
    <source>
        <dbReference type="EMBL" id="GFR82599.1"/>
    </source>
</evidence>
<accession>A0AAV4GBB6</accession>
<dbReference type="Gene3D" id="3.30.160.60">
    <property type="entry name" value="Classic Zinc Finger"/>
    <property type="match status" value="2"/>
</dbReference>
<evidence type="ECO:0000256" key="1">
    <source>
        <dbReference type="ARBA" id="ARBA00004123"/>
    </source>
</evidence>
<keyword evidence="2" id="KW-0479">Metal-binding</keyword>
<feature type="domain" description="C2H2-type" evidence="9">
    <location>
        <begin position="1204"/>
        <end position="1222"/>
    </location>
</feature>
<feature type="region of interest" description="Disordered" evidence="8">
    <location>
        <begin position="237"/>
        <end position="270"/>
    </location>
</feature>
<organism evidence="10 11">
    <name type="scientific">Elysia marginata</name>
    <dbReference type="NCBI Taxonomy" id="1093978"/>
    <lineage>
        <taxon>Eukaryota</taxon>
        <taxon>Metazoa</taxon>
        <taxon>Spiralia</taxon>
        <taxon>Lophotrochozoa</taxon>
        <taxon>Mollusca</taxon>
        <taxon>Gastropoda</taxon>
        <taxon>Heterobranchia</taxon>
        <taxon>Euthyneura</taxon>
        <taxon>Panpulmonata</taxon>
        <taxon>Sacoglossa</taxon>
        <taxon>Placobranchoidea</taxon>
        <taxon>Plakobranchidae</taxon>
        <taxon>Elysia</taxon>
    </lineage>
</organism>
<evidence type="ECO:0000256" key="2">
    <source>
        <dbReference type="ARBA" id="ARBA00022723"/>
    </source>
</evidence>
<dbReference type="GO" id="GO:0005634">
    <property type="term" value="C:nucleus"/>
    <property type="evidence" value="ECO:0007669"/>
    <property type="project" value="UniProtKB-SubCell"/>
</dbReference>
<feature type="region of interest" description="Disordered" evidence="8">
    <location>
        <begin position="665"/>
        <end position="684"/>
    </location>
</feature>
<dbReference type="InterPro" id="IPR013087">
    <property type="entry name" value="Znf_C2H2_type"/>
</dbReference>
<evidence type="ECO:0000259" key="9">
    <source>
        <dbReference type="PROSITE" id="PS50157"/>
    </source>
</evidence>
<name>A0AAV4GBB6_9GAST</name>
<keyword evidence="3" id="KW-0677">Repeat</keyword>
<dbReference type="PANTHER" id="PTHR16515:SF49">
    <property type="entry name" value="GASTRULA ZINC FINGER PROTEIN XLCGF49.1-LIKE-RELATED"/>
    <property type="match status" value="1"/>
</dbReference>
<evidence type="ECO:0000256" key="6">
    <source>
        <dbReference type="ARBA" id="ARBA00023242"/>
    </source>
</evidence>
<evidence type="ECO:0000256" key="5">
    <source>
        <dbReference type="ARBA" id="ARBA00022833"/>
    </source>
</evidence>
<comment type="caution">
    <text evidence="10">The sequence shown here is derived from an EMBL/GenBank/DDBJ whole genome shotgun (WGS) entry which is preliminary data.</text>
</comment>
<feature type="compositionally biased region" description="Basic and acidic residues" evidence="8">
    <location>
        <begin position="257"/>
        <end position="270"/>
    </location>
</feature>
<dbReference type="PANTHER" id="PTHR16515">
    <property type="entry name" value="PR DOMAIN ZINC FINGER PROTEIN"/>
    <property type="match status" value="1"/>
</dbReference>